<organism evidence="3 4">
    <name type="scientific">Mollisia scopiformis</name>
    <name type="common">Conifer needle endophyte fungus</name>
    <name type="synonym">Phialocephala scopiformis</name>
    <dbReference type="NCBI Taxonomy" id="149040"/>
    <lineage>
        <taxon>Eukaryota</taxon>
        <taxon>Fungi</taxon>
        <taxon>Dikarya</taxon>
        <taxon>Ascomycota</taxon>
        <taxon>Pezizomycotina</taxon>
        <taxon>Leotiomycetes</taxon>
        <taxon>Helotiales</taxon>
        <taxon>Mollisiaceae</taxon>
        <taxon>Mollisia</taxon>
    </lineage>
</organism>
<evidence type="ECO:0000313" key="3">
    <source>
        <dbReference type="EMBL" id="KUJ16672.1"/>
    </source>
</evidence>
<dbReference type="EMBL" id="KQ947415">
    <property type="protein sequence ID" value="KUJ16672.1"/>
    <property type="molecule type" value="Genomic_DNA"/>
</dbReference>
<evidence type="ECO:0000313" key="4">
    <source>
        <dbReference type="Proteomes" id="UP000070700"/>
    </source>
</evidence>
<protein>
    <submittedName>
        <fullName evidence="3">Uncharacterized protein</fullName>
    </submittedName>
</protein>
<dbReference type="InParanoid" id="A0A194XA81"/>
<accession>A0A194XA81</accession>
<dbReference type="RefSeq" id="XP_018071027.1">
    <property type="nucleotide sequence ID" value="XM_018208263.1"/>
</dbReference>
<keyword evidence="4" id="KW-1185">Reference proteome</keyword>
<sequence length="985" mass="103363">MAPNSRPPLTSRIRASFDGKRTKSEVTSPTHTNGFITQDPESLRSAIDEAINSETFQKAIAANLAKLIKPSIKSALDTIQPVVEAVYSHELLLRKTNQSVEDILLRLDEKGVTASRRESLVEPLGPEPNDGVPTAPADEGDDGGGKTLTQETPRAVTTSSSDLAQHKKLLEDNHAKTTSSLAELSSNVEVSNGKIAEALQGISDVDTKLRWASDSIDSLKSSSEQSHTTMSVLQAQLDQLKEDIGQLMTAVGSDLGKNVQALSQHGGAQDTSLFDAHTTKLDAISTDIAALKAHSDTVEKIDAVSTELASLKTSVEAGIASNSEGFSGLGSQISTVLTTLEGHTGTLSEIKEKAPHPEILSALQQSNDSHAAHAIALGEIKERSGAAPTPIATDNGSSDSTAALQELKADLASLRENIEAGLTSNNENVTSVGAKVDNVLSTIEGHKASDPSADILAAVQQSNDSHASHTAALDELKSREIAPAAALDTSEIDARGQTHASTLDEIKLASTTHASALDELKSPGIPSMGAVDNTSFAALEIQIGSIINTLNVQTAAIKELRPTSSESTEIASPPEGSEGLGGIMTTVVETLEMHTMLLNEMKEDVSAEILTTLHDLSQMQVNQTNLLTEIREADLSDEVLTLLHATTSLASQDMHAAHATSLDEIKSRSIEPSAASPVDLSGLETQLNAISASLEEHKTMLSNITDASLLSNISHTAHTSILSDIKDASTASNESHSAHAAALSDIKDATSSWNEAHSANAFTLAEIKDATLASNENLSPIEGHLTSIISTLEGQSSSLAEIKEASSHEDILANISDLKSIISESHAEHGILVKDLHTETKDSHSHLAEAIGALALGGAAGAGTSVSMDDSSKEVLSEVQAMRVVLDGTKEKVESVAAQIDINHTTVTTSITTLSDELKAEIDATGTHVTDHVLSIDLNPLTQSVKTVESKLEGLESSVKQTGSFVVGLYEGVHLNDTGVGQLQE</sequence>
<dbReference type="GeneID" id="28817989"/>
<feature type="compositionally biased region" description="Basic and acidic residues" evidence="2">
    <location>
        <begin position="15"/>
        <end position="24"/>
    </location>
</feature>
<feature type="compositionally biased region" description="Polar residues" evidence="2">
    <location>
        <begin position="25"/>
        <end position="38"/>
    </location>
</feature>
<evidence type="ECO:0000256" key="2">
    <source>
        <dbReference type="SAM" id="MobiDB-lite"/>
    </source>
</evidence>
<dbReference type="KEGG" id="psco:LY89DRAFT_547698"/>
<evidence type="ECO:0000256" key="1">
    <source>
        <dbReference type="SAM" id="Coils"/>
    </source>
</evidence>
<dbReference type="AlphaFoldDB" id="A0A194XA81"/>
<keyword evidence="1" id="KW-0175">Coiled coil</keyword>
<feature type="compositionally biased region" description="Polar residues" evidence="2">
    <location>
        <begin position="147"/>
        <end position="162"/>
    </location>
</feature>
<proteinExistence type="predicted"/>
<gene>
    <name evidence="3" type="ORF">LY89DRAFT_547698</name>
</gene>
<reference evidence="3 4" key="1">
    <citation type="submission" date="2015-10" db="EMBL/GenBank/DDBJ databases">
        <title>Full genome of DAOMC 229536 Phialocephala scopiformis, a fungal endophyte of spruce producing the potent anti-insectan compound rugulosin.</title>
        <authorList>
            <consortium name="DOE Joint Genome Institute"/>
            <person name="Walker A.K."/>
            <person name="Frasz S.L."/>
            <person name="Seifert K.A."/>
            <person name="Miller J.D."/>
            <person name="Mondo S.J."/>
            <person name="Labutti K."/>
            <person name="Lipzen A."/>
            <person name="Dockter R."/>
            <person name="Kennedy M."/>
            <person name="Grigoriev I.V."/>
            <person name="Spatafora J.W."/>
        </authorList>
    </citation>
    <scope>NUCLEOTIDE SEQUENCE [LARGE SCALE GENOMIC DNA]</scope>
    <source>
        <strain evidence="3 4">CBS 120377</strain>
    </source>
</reference>
<dbReference type="Proteomes" id="UP000070700">
    <property type="component" value="Unassembled WGS sequence"/>
</dbReference>
<feature type="non-terminal residue" evidence="3">
    <location>
        <position position="985"/>
    </location>
</feature>
<feature type="coiled-coil region" evidence="1">
    <location>
        <begin position="397"/>
        <end position="424"/>
    </location>
</feature>
<feature type="region of interest" description="Disordered" evidence="2">
    <location>
        <begin position="1"/>
        <end position="38"/>
    </location>
</feature>
<name>A0A194XA81_MOLSC</name>
<dbReference type="Gene3D" id="1.10.287.1490">
    <property type="match status" value="1"/>
</dbReference>
<feature type="region of interest" description="Disordered" evidence="2">
    <location>
        <begin position="115"/>
        <end position="162"/>
    </location>
</feature>
<dbReference type="OrthoDB" id="3563205at2759"/>